<sequence>MDRSNMEHFKDMLFKQGRDVEKTINNMKVNKSGEQDKFSNNELSSYDNHPAELGSEVYLTTMNNALRVHQEHILKEIHDALDRIEKGTYGKCAFCGDEISYERLEALPYARLCIKCEESKEVTPRVLDNERPVEELIWDAPFGRKYLNRREDDEHEGMDYFNDLMKYGSADSPQDLGGYHDYEEFYTNEIDQQGIVDDMDRVTNDEYKRQLPD</sequence>
<name>A0A2K2F6K0_9CLOT</name>
<dbReference type="PROSITE" id="PS51128">
    <property type="entry name" value="ZF_DKSA_2"/>
    <property type="match status" value="1"/>
</dbReference>
<dbReference type="PANTHER" id="PTHR33823:SF4">
    <property type="entry name" value="GENERAL STRESS PROTEIN 16O"/>
    <property type="match status" value="1"/>
</dbReference>
<protein>
    <submittedName>
        <fullName evidence="6">Conjugal transfer protein TraR</fullName>
    </submittedName>
</protein>
<keyword evidence="2" id="KW-0863">Zinc-finger</keyword>
<dbReference type="EMBL" id="NIOJ01000007">
    <property type="protein sequence ID" value="PNU00793.1"/>
    <property type="molecule type" value="Genomic_DNA"/>
</dbReference>
<proteinExistence type="predicted"/>
<evidence type="ECO:0000256" key="1">
    <source>
        <dbReference type="ARBA" id="ARBA00022723"/>
    </source>
</evidence>
<accession>A0A2K2F6K0</accession>
<dbReference type="PANTHER" id="PTHR33823">
    <property type="entry name" value="RNA POLYMERASE-BINDING TRANSCRIPTION FACTOR DKSA-RELATED"/>
    <property type="match status" value="1"/>
</dbReference>
<dbReference type="OrthoDB" id="9811543at2"/>
<reference evidence="6 7" key="1">
    <citation type="submission" date="2017-06" db="EMBL/GenBank/DDBJ databases">
        <title>Investigating the central metabolism of Clostridium thermosuccinogenes.</title>
        <authorList>
            <person name="Koendjbiharie J.G."/>
            <person name="van Kranenburg R."/>
        </authorList>
    </citation>
    <scope>NUCLEOTIDE SEQUENCE [LARGE SCALE GENOMIC DNA]</scope>
    <source>
        <strain evidence="6 7">DSM 5806</strain>
    </source>
</reference>
<dbReference type="SUPFAM" id="SSF57716">
    <property type="entry name" value="Glucocorticoid receptor-like (DNA-binding domain)"/>
    <property type="match status" value="1"/>
</dbReference>
<evidence type="ECO:0000256" key="3">
    <source>
        <dbReference type="ARBA" id="ARBA00022833"/>
    </source>
</evidence>
<comment type="caution">
    <text evidence="6">The sequence shown here is derived from an EMBL/GenBank/DDBJ whole genome shotgun (WGS) entry which is preliminary data.</text>
</comment>
<organism evidence="6 7">
    <name type="scientific">Clostridium thermosuccinogenes</name>
    <dbReference type="NCBI Taxonomy" id="84032"/>
    <lineage>
        <taxon>Bacteria</taxon>
        <taxon>Bacillati</taxon>
        <taxon>Bacillota</taxon>
        <taxon>Clostridia</taxon>
        <taxon>Eubacteriales</taxon>
        <taxon>Clostridiaceae</taxon>
        <taxon>Clostridium</taxon>
    </lineage>
</organism>
<feature type="zinc finger region" description="dksA C4-type" evidence="4">
    <location>
        <begin position="92"/>
        <end position="116"/>
    </location>
</feature>
<dbReference type="GO" id="GO:0008270">
    <property type="term" value="F:zinc ion binding"/>
    <property type="evidence" value="ECO:0007669"/>
    <property type="project" value="UniProtKB-KW"/>
</dbReference>
<dbReference type="InterPro" id="IPR000962">
    <property type="entry name" value="Znf_DskA_TraR"/>
</dbReference>
<feature type="domain" description="Zinc finger DksA/TraR C4-type" evidence="5">
    <location>
        <begin position="87"/>
        <end position="121"/>
    </location>
</feature>
<dbReference type="InterPro" id="IPR014240">
    <property type="entry name" value="YteA"/>
</dbReference>
<evidence type="ECO:0000259" key="5">
    <source>
        <dbReference type="Pfam" id="PF01258"/>
    </source>
</evidence>
<dbReference type="SUPFAM" id="SSF109635">
    <property type="entry name" value="DnaK suppressor protein DksA, alpha-hairpin domain"/>
    <property type="match status" value="1"/>
</dbReference>
<dbReference type="Pfam" id="PF01258">
    <property type="entry name" value="zf-dskA_traR"/>
    <property type="match status" value="1"/>
</dbReference>
<dbReference type="Proteomes" id="UP000236151">
    <property type="component" value="Unassembled WGS sequence"/>
</dbReference>
<keyword evidence="1" id="KW-0479">Metal-binding</keyword>
<evidence type="ECO:0000313" key="7">
    <source>
        <dbReference type="Proteomes" id="UP000236151"/>
    </source>
</evidence>
<dbReference type="Gene3D" id="1.20.120.910">
    <property type="entry name" value="DksA, coiled-coil domain"/>
    <property type="match status" value="1"/>
</dbReference>
<gene>
    <name evidence="6" type="ORF">CDQ84_04960</name>
</gene>
<dbReference type="KEGG" id="cthd:CDO33_06975"/>
<evidence type="ECO:0000313" key="6">
    <source>
        <dbReference type="EMBL" id="PNU00793.1"/>
    </source>
</evidence>
<dbReference type="AlphaFoldDB" id="A0A2K2F6K0"/>
<dbReference type="InterPro" id="IPR037187">
    <property type="entry name" value="DnaK_N"/>
</dbReference>
<keyword evidence="7" id="KW-1185">Reference proteome</keyword>
<evidence type="ECO:0000256" key="2">
    <source>
        <dbReference type="ARBA" id="ARBA00022771"/>
    </source>
</evidence>
<dbReference type="NCBIfam" id="TIGR02890">
    <property type="entry name" value="bacill_yteA"/>
    <property type="match status" value="1"/>
</dbReference>
<evidence type="ECO:0000256" key="4">
    <source>
        <dbReference type="PROSITE-ProRule" id="PRU00510"/>
    </source>
</evidence>
<keyword evidence="3" id="KW-0862">Zinc</keyword>